<evidence type="ECO:0000259" key="7">
    <source>
        <dbReference type="PROSITE" id="PS51285"/>
    </source>
</evidence>
<sequence>VDFGFAKKLTGKTWTFCGTPEYVSPEIILNKGHDFATDIWSLGILTYELLTGLPPFSCKDSLSTYNAVLRGIDSIKFNPKIGSLAKKLIIKLCRDNPSDRLGYTDGLVGIRKNKWFESFNWESLENQTMQAPITPKIKNQIDLSNFDEYTEDNTEYPEVDTSAWDTQFCELD</sequence>
<organism evidence="8 9">
    <name type="scientific">Intoshia linei</name>
    <dbReference type="NCBI Taxonomy" id="1819745"/>
    <lineage>
        <taxon>Eukaryota</taxon>
        <taxon>Metazoa</taxon>
        <taxon>Spiralia</taxon>
        <taxon>Lophotrochozoa</taxon>
        <taxon>Mesozoa</taxon>
        <taxon>Orthonectida</taxon>
        <taxon>Rhopaluridae</taxon>
        <taxon>Intoshia</taxon>
    </lineage>
</organism>
<evidence type="ECO:0000256" key="4">
    <source>
        <dbReference type="ARBA" id="ARBA00022777"/>
    </source>
</evidence>
<proteinExistence type="predicted"/>
<keyword evidence="1" id="KW-0723">Serine/threonine-protein kinase</keyword>
<accession>A0A177ARG6</accession>
<evidence type="ECO:0000256" key="2">
    <source>
        <dbReference type="ARBA" id="ARBA00022679"/>
    </source>
</evidence>
<dbReference type="PANTHER" id="PTHR24353:SF111">
    <property type="match status" value="1"/>
</dbReference>
<evidence type="ECO:0000259" key="6">
    <source>
        <dbReference type="PROSITE" id="PS50011"/>
    </source>
</evidence>
<gene>
    <name evidence="8" type="ORF">A3Q56_08335</name>
</gene>
<evidence type="ECO:0008006" key="10">
    <source>
        <dbReference type="Google" id="ProtNLM"/>
    </source>
</evidence>
<keyword evidence="2" id="KW-0808">Transferase</keyword>
<evidence type="ECO:0000313" key="8">
    <source>
        <dbReference type="EMBL" id="OAF63963.1"/>
    </source>
</evidence>
<reference evidence="8 9" key="1">
    <citation type="submission" date="2016-04" db="EMBL/GenBank/DDBJ databases">
        <title>The genome of Intoshia linei affirms orthonectids as highly simplified spiralians.</title>
        <authorList>
            <person name="Mikhailov K.V."/>
            <person name="Slusarev G.S."/>
            <person name="Nikitin M.A."/>
            <person name="Logacheva M.D."/>
            <person name="Penin A."/>
            <person name="Aleoshin V."/>
            <person name="Panchin Y.V."/>
        </authorList>
    </citation>
    <scope>NUCLEOTIDE SEQUENCE [LARGE SCALE GENOMIC DNA]</scope>
    <source>
        <strain evidence="8">Intl2013</strain>
        <tissue evidence="8">Whole animal</tissue>
    </source>
</reference>
<dbReference type="InterPro" id="IPR000719">
    <property type="entry name" value="Prot_kinase_dom"/>
</dbReference>
<dbReference type="OrthoDB" id="63267at2759"/>
<dbReference type="Pfam" id="PF00069">
    <property type="entry name" value="Pkinase"/>
    <property type="match status" value="1"/>
</dbReference>
<dbReference type="GO" id="GO:0004674">
    <property type="term" value="F:protein serine/threonine kinase activity"/>
    <property type="evidence" value="ECO:0007669"/>
    <property type="project" value="UniProtKB-KW"/>
</dbReference>
<dbReference type="SMART" id="SM00220">
    <property type="entry name" value="S_TKc"/>
    <property type="match status" value="1"/>
</dbReference>
<evidence type="ECO:0000313" key="9">
    <source>
        <dbReference type="Proteomes" id="UP000078046"/>
    </source>
</evidence>
<comment type="caution">
    <text evidence="8">The sequence shown here is derived from an EMBL/GenBank/DDBJ whole genome shotgun (WGS) entry which is preliminary data.</text>
</comment>
<keyword evidence="9" id="KW-1185">Reference proteome</keyword>
<name>A0A177ARG6_9BILA</name>
<dbReference type="AlphaFoldDB" id="A0A177ARG6"/>
<keyword evidence="3" id="KW-0547">Nucleotide-binding</keyword>
<keyword evidence="5" id="KW-0067">ATP-binding</keyword>
<dbReference type="Proteomes" id="UP000078046">
    <property type="component" value="Unassembled WGS sequence"/>
</dbReference>
<protein>
    <recommendedName>
        <fullName evidence="10">Protein kinase domain-containing protein</fullName>
    </recommendedName>
</protein>
<dbReference type="Gene3D" id="3.30.200.20">
    <property type="entry name" value="Phosphorylase Kinase, domain 1"/>
    <property type="match status" value="1"/>
</dbReference>
<dbReference type="EMBL" id="LWCA01002289">
    <property type="protein sequence ID" value="OAF63963.1"/>
    <property type="molecule type" value="Genomic_DNA"/>
</dbReference>
<dbReference type="Gene3D" id="1.10.510.10">
    <property type="entry name" value="Transferase(Phosphotransferase) domain 1"/>
    <property type="match status" value="1"/>
</dbReference>
<evidence type="ECO:0000256" key="1">
    <source>
        <dbReference type="ARBA" id="ARBA00022527"/>
    </source>
</evidence>
<feature type="non-terminal residue" evidence="8">
    <location>
        <position position="1"/>
    </location>
</feature>
<feature type="domain" description="Protein kinase" evidence="6">
    <location>
        <begin position="1"/>
        <end position="116"/>
    </location>
</feature>
<keyword evidence="4" id="KW-0418">Kinase</keyword>
<dbReference type="PANTHER" id="PTHR24353">
    <property type="entry name" value="CYCLIC NUCLEOTIDE-DEPENDENT PROTEIN KINASE"/>
    <property type="match status" value="1"/>
</dbReference>
<evidence type="ECO:0000256" key="5">
    <source>
        <dbReference type="ARBA" id="ARBA00022840"/>
    </source>
</evidence>
<dbReference type="GO" id="GO:0005524">
    <property type="term" value="F:ATP binding"/>
    <property type="evidence" value="ECO:0007669"/>
    <property type="project" value="UniProtKB-KW"/>
</dbReference>
<dbReference type="PROSITE" id="PS51285">
    <property type="entry name" value="AGC_KINASE_CTER"/>
    <property type="match status" value="1"/>
</dbReference>
<dbReference type="InterPro" id="IPR011009">
    <property type="entry name" value="Kinase-like_dom_sf"/>
</dbReference>
<evidence type="ECO:0000256" key="3">
    <source>
        <dbReference type="ARBA" id="ARBA00022741"/>
    </source>
</evidence>
<dbReference type="SMART" id="SM00133">
    <property type="entry name" value="S_TK_X"/>
    <property type="match status" value="1"/>
</dbReference>
<dbReference type="InterPro" id="IPR000961">
    <property type="entry name" value="AGC-kinase_C"/>
</dbReference>
<dbReference type="PROSITE" id="PS50011">
    <property type="entry name" value="PROTEIN_KINASE_DOM"/>
    <property type="match status" value="1"/>
</dbReference>
<feature type="domain" description="AGC-kinase C-terminal" evidence="7">
    <location>
        <begin position="117"/>
        <end position="172"/>
    </location>
</feature>
<dbReference type="SUPFAM" id="SSF56112">
    <property type="entry name" value="Protein kinase-like (PK-like)"/>
    <property type="match status" value="1"/>
</dbReference>